<feature type="region of interest" description="Disordered" evidence="11">
    <location>
        <begin position="458"/>
        <end position="520"/>
    </location>
</feature>
<evidence type="ECO:0000313" key="12">
    <source>
        <dbReference type="EMBL" id="GLC60350.1"/>
    </source>
</evidence>
<dbReference type="EMBL" id="BRXU01000034">
    <property type="protein sequence ID" value="GLC60350.1"/>
    <property type="molecule type" value="Genomic_DNA"/>
</dbReference>
<evidence type="ECO:0000256" key="7">
    <source>
        <dbReference type="ARBA" id="ARBA00022968"/>
    </source>
</evidence>
<evidence type="ECO:0000256" key="9">
    <source>
        <dbReference type="ARBA" id="ARBA00023034"/>
    </source>
</evidence>
<keyword evidence="10" id="KW-0472">Membrane</keyword>
<evidence type="ECO:0000256" key="2">
    <source>
        <dbReference type="ARBA" id="ARBA00004922"/>
    </source>
</evidence>
<feature type="region of interest" description="Disordered" evidence="11">
    <location>
        <begin position="715"/>
        <end position="738"/>
    </location>
</feature>
<evidence type="ECO:0000256" key="4">
    <source>
        <dbReference type="ARBA" id="ARBA00022676"/>
    </source>
</evidence>
<feature type="compositionally biased region" description="Polar residues" evidence="11">
    <location>
        <begin position="474"/>
        <end position="485"/>
    </location>
</feature>
<sequence length="1052" mass="106925">MGGGERGVDSLQPRGSSTSGGNNTEISNFTSTPPAAAPMPPPPPQAPPQQLSVRRHSDAAEAAAAAAAVGHFHFLPNTSLQRAGQPAGGKPPTGLLEPDGSSGASTPLVIATAAGGGSRGGDDSVRRGAGAGAGGSAAGISPGRPAATARASGGGGGGGVDGHVARDDVTLSYGCSGDSGPTAAAAPPAAGMQAHATPATAAAAPAPNSPLRSRSATLHATLTITPHAPEPASICGGSTAATATATATAAVQVDAQPGDDTTPATATSTASATVTAALGAAPCSLAAATATAAAAAVVAAATATATSGAAPSSQRHPPPLPPPPSPPPTVSQRLTLTFREWCTAAGSSSSGGSGAAAAASLPQQHHHYHARASSRRGAGGALGRRTLPLFGSPQHRRPNTAYGYSAGWYDGGYSRLLQCAPRSFWLAATAVAAALPLLLVALLLAAGGLPDLHLSGRSGGSTSGAAAEDGGGNSARSVVPQSTPEGTRDVAVRAAQPPPHRPPPPLLLPPPAPAPAPAPPAEPRVPFADFRWPPVSLSSALDLDFWRRLALGMPPPPGPLGPLPRPSPPPPVPLAGEGLLPQPQPQPQPPPAAPELTYGLKAFGEPLVGERLAGSSSSGDGDGDGGGGGEGGVAGPAAPLGRCPRAGRRVRVLVAVISRCCDEESSAKRAAIRESWGAQLQSYLYDCMDLLFVLAQPPPHQARQAAAVLQREMSATATAGGDGPSGSGSRSRSRSGGDIVFVPGVDTYRNLPNKTLRMIQLALSSPLQYTHIVKCDDDVYVRPHRLLYDVVLTPPSEWAREDGSGGGAQRQPGAGSTATASSISGLSEELVSETAETQREAAREGRGRETELEPAASSHAPAAAEALFCGGVSGWFSHADDGFRPIRDSTSKWYLSPSELSDDEAPLGVPYPVGWMYVMSRDTAERALAKAVHYSREPSTAPAWWGRLPWEDVTMGALLWGEVPLRNHPGFKHPFMACGDDTVVGRWVGGSAKHLDNLAPELLRPLHAAEVAGSWGRPGAADCTRREFQADNFTDWRRWRNEQRDVAVTGRI</sequence>
<dbReference type="PANTHER" id="PTHR11214:SF3">
    <property type="entry name" value="BETA-1,3-GALACTOSYLTRANSFERASE 6"/>
    <property type="match status" value="1"/>
</dbReference>
<proteinExistence type="inferred from homology"/>
<keyword evidence="6" id="KW-0812">Transmembrane</keyword>
<feature type="region of interest" description="Disordered" evidence="11">
    <location>
        <begin position="182"/>
        <end position="213"/>
    </location>
</feature>
<feature type="region of interest" description="Disordered" evidence="11">
    <location>
        <begin position="797"/>
        <end position="859"/>
    </location>
</feature>
<keyword evidence="9" id="KW-0333">Golgi apparatus</keyword>
<dbReference type="Proteomes" id="UP001165080">
    <property type="component" value="Unassembled WGS sequence"/>
</dbReference>
<evidence type="ECO:0000256" key="3">
    <source>
        <dbReference type="ARBA" id="ARBA00008661"/>
    </source>
</evidence>
<keyword evidence="8" id="KW-1133">Transmembrane helix</keyword>
<keyword evidence="13" id="KW-1185">Reference proteome</keyword>
<feature type="compositionally biased region" description="Basic and acidic residues" evidence="11">
    <location>
        <begin position="836"/>
        <end position="851"/>
    </location>
</feature>
<dbReference type="GO" id="GO:0000139">
    <property type="term" value="C:Golgi membrane"/>
    <property type="evidence" value="ECO:0007669"/>
    <property type="project" value="UniProtKB-SubCell"/>
</dbReference>
<dbReference type="PANTHER" id="PTHR11214">
    <property type="entry name" value="BETA-1,3-N-ACETYLGLUCOSAMINYLTRANSFERASE"/>
    <property type="match status" value="1"/>
</dbReference>
<feature type="region of interest" description="Disordered" evidence="11">
    <location>
        <begin position="79"/>
        <end position="163"/>
    </location>
</feature>
<feature type="compositionally biased region" description="Polar residues" evidence="11">
    <location>
        <begin position="13"/>
        <end position="32"/>
    </location>
</feature>
<dbReference type="GO" id="GO:0016758">
    <property type="term" value="F:hexosyltransferase activity"/>
    <property type="evidence" value="ECO:0007669"/>
    <property type="project" value="InterPro"/>
</dbReference>
<feature type="compositionally biased region" description="Gly residues" evidence="11">
    <location>
        <begin position="152"/>
        <end position="161"/>
    </location>
</feature>
<evidence type="ECO:0000256" key="8">
    <source>
        <dbReference type="ARBA" id="ARBA00022989"/>
    </source>
</evidence>
<keyword evidence="4" id="KW-0328">Glycosyltransferase</keyword>
<feature type="compositionally biased region" description="Pro residues" evidence="11">
    <location>
        <begin position="582"/>
        <end position="593"/>
    </location>
</feature>
<dbReference type="AlphaFoldDB" id="A0A9W6BYT8"/>
<evidence type="ECO:0000256" key="1">
    <source>
        <dbReference type="ARBA" id="ARBA00004323"/>
    </source>
</evidence>
<feature type="region of interest" description="Disordered" evidence="11">
    <location>
        <begin position="1"/>
        <end position="64"/>
    </location>
</feature>
<feature type="region of interest" description="Disordered" evidence="11">
    <location>
        <begin position="353"/>
        <end position="396"/>
    </location>
</feature>
<evidence type="ECO:0000256" key="11">
    <source>
        <dbReference type="SAM" id="MobiDB-lite"/>
    </source>
</evidence>
<evidence type="ECO:0000313" key="13">
    <source>
        <dbReference type="Proteomes" id="UP001165080"/>
    </source>
</evidence>
<feature type="compositionally biased region" description="Low complexity" evidence="11">
    <location>
        <begin position="813"/>
        <end position="827"/>
    </location>
</feature>
<feature type="region of interest" description="Disordered" evidence="11">
    <location>
        <begin position="610"/>
        <end position="641"/>
    </location>
</feature>
<feature type="compositionally biased region" description="Gly residues" evidence="11">
    <location>
        <begin position="624"/>
        <end position="634"/>
    </location>
</feature>
<feature type="compositionally biased region" description="Low complexity" evidence="11">
    <location>
        <begin position="727"/>
        <end position="738"/>
    </location>
</feature>
<gene>
    <name evidence="12" type="primary">PLEST002141</name>
    <name evidence="12" type="ORF">PLESTB_001602700</name>
</gene>
<feature type="compositionally biased region" description="Basic residues" evidence="11">
    <location>
        <begin position="364"/>
        <end position="374"/>
    </location>
</feature>
<dbReference type="Pfam" id="PF01762">
    <property type="entry name" value="Galactosyl_T"/>
    <property type="match status" value="1"/>
</dbReference>
<feature type="compositionally biased region" description="Low complexity" evidence="11">
    <location>
        <begin position="138"/>
        <end position="151"/>
    </location>
</feature>
<feature type="region of interest" description="Disordered" evidence="11">
    <location>
        <begin position="308"/>
        <end position="331"/>
    </location>
</feature>
<feature type="compositionally biased region" description="Pro residues" evidence="11">
    <location>
        <begin position="496"/>
        <end position="520"/>
    </location>
</feature>
<name>A0A9W6BYT8_9CHLO</name>
<evidence type="ECO:0000256" key="10">
    <source>
        <dbReference type="ARBA" id="ARBA00023136"/>
    </source>
</evidence>
<comment type="pathway">
    <text evidence="2">Protein modification; protein glycosylation.</text>
</comment>
<feature type="compositionally biased region" description="Pro residues" evidence="11">
    <location>
        <begin position="316"/>
        <end position="329"/>
    </location>
</feature>
<protein>
    <submittedName>
        <fullName evidence="12">Uncharacterized protein</fullName>
    </submittedName>
</protein>
<comment type="caution">
    <text evidence="12">The sequence shown here is derived from an EMBL/GenBank/DDBJ whole genome shotgun (WGS) entry which is preliminary data.</text>
</comment>
<feature type="region of interest" description="Disordered" evidence="11">
    <location>
        <begin position="557"/>
        <end position="597"/>
    </location>
</feature>
<evidence type="ECO:0000256" key="6">
    <source>
        <dbReference type="ARBA" id="ARBA00022692"/>
    </source>
</evidence>
<keyword evidence="7" id="KW-0735">Signal-anchor</keyword>
<organism evidence="12 13">
    <name type="scientific">Pleodorina starrii</name>
    <dbReference type="NCBI Taxonomy" id="330485"/>
    <lineage>
        <taxon>Eukaryota</taxon>
        <taxon>Viridiplantae</taxon>
        <taxon>Chlorophyta</taxon>
        <taxon>core chlorophytes</taxon>
        <taxon>Chlorophyceae</taxon>
        <taxon>CS clade</taxon>
        <taxon>Chlamydomonadales</taxon>
        <taxon>Volvocaceae</taxon>
        <taxon>Pleodorina</taxon>
    </lineage>
</organism>
<dbReference type="GO" id="GO:0006493">
    <property type="term" value="P:protein O-linked glycosylation"/>
    <property type="evidence" value="ECO:0007669"/>
    <property type="project" value="TreeGrafter"/>
</dbReference>
<feature type="compositionally biased region" description="Pro residues" evidence="11">
    <location>
        <begin position="35"/>
        <end position="47"/>
    </location>
</feature>
<feature type="compositionally biased region" description="Pro residues" evidence="11">
    <location>
        <begin position="557"/>
        <end position="573"/>
    </location>
</feature>
<dbReference type="InterPro" id="IPR002659">
    <property type="entry name" value="Glyco_trans_31"/>
</dbReference>
<feature type="compositionally biased region" description="Low complexity" evidence="11">
    <location>
        <begin position="183"/>
        <end position="206"/>
    </location>
</feature>
<comment type="subcellular location">
    <subcellularLocation>
        <location evidence="1">Golgi apparatus membrane</location>
        <topology evidence="1">Single-pass type II membrane protein</topology>
    </subcellularLocation>
</comment>
<keyword evidence="5" id="KW-0808">Transferase</keyword>
<accession>A0A9W6BYT8</accession>
<comment type="similarity">
    <text evidence="3">Belongs to the glycosyltransferase 31 family.</text>
</comment>
<evidence type="ECO:0000256" key="5">
    <source>
        <dbReference type="ARBA" id="ARBA00022679"/>
    </source>
</evidence>
<reference evidence="12 13" key="1">
    <citation type="journal article" date="2023" name="Commun. Biol.">
        <title>Reorganization of the ancestral sex-determining regions during the evolution of trioecy in Pleodorina starrii.</title>
        <authorList>
            <person name="Takahashi K."/>
            <person name="Suzuki S."/>
            <person name="Kawai-Toyooka H."/>
            <person name="Yamamoto K."/>
            <person name="Hamaji T."/>
            <person name="Ootsuki R."/>
            <person name="Yamaguchi H."/>
            <person name="Kawachi M."/>
            <person name="Higashiyama T."/>
            <person name="Nozaki H."/>
        </authorList>
    </citation>
    <scope>NUCLEOTIDE SEQUENCE [LARGE SCALE GENOMIC DNA]</scope>
    <source>
        <strain evidence="12 13">NIES-4479</strain>
    </source>
</reference>